<evidence type="ECO:0000256" key="1">
    <source>
        <dbReference type="SAM" id="MobiDB-lite"/>
    </source>
</evidence>
<reference evidence="2" key="1">
    <citation type="journal article" date="2022" name="Front. Genet.">
        <title>Chromosome-Scale Assembly of the Dendrobium nobile Genome Provides Insights Into the Molecular Mechanism of the Biosynthesis of the Medicinal Active Ingredient of Dendrobium.</title>
        <authorList>
            <person name="Xu Q."/>
            <person name="Niu S.-C."/>
            <person name="Li K.-L."/>
            <person name="Zheng P.-J."/>
            <person name="Zhang X.-J."/>
            <person name="Jia Y."/>
            <person name="Liu Y."/>
            <person name="Niu Y.-X."/>
            <person name="Yu L.-H."/>
            <person name="Chen D.-F."/>
            <person name="Zhang G.-Q."/>
        </authorList>
    </citation>
    <scope>NUCLEOTIDE SEQUENCE</scope>
    <source>
        <tissue evidence="2">Leaf</tissue>
    </source>
</reference>
<name>A0A8T3C312_DENNO</name>
<feature type="compositionally biased region" description="Polar residues" evidence="1">
    <location>
        <begin position="81"/>
        <end position="93"/>
    </location>
</feature>
<proteinExistence type="predicted"/>
<feature type="compositionally biased region" description="Polar residues" evidence="1">
    <location>
        <begin position="1"/>
        <end position="50"/>
    </location>
</feature>
<feature type="region of interest" description="Disordered" evidence="1">
    <location>
        <begin position="80"/>
        <end position="100"/>
    </location>
</feature>
<protein>
    <submittedName>
        <fullName evidence="2">Uncharacterized protein</fullName>
    </submittedName>
</protein>
<dbReference type="EMBL" id="JAGYWB010000004">
    <property type="protein sequence ID" value="KAI0525094.1"/>
    <property type="molecule type" value="Genomic_DNA"/>
</dbReference>
<organism evidence="2 3">
    <name type="scientific">Dendrobium nobile</name>
    <name type="common">Orchid</name>
    <dbReference type="NCBI Taxonomy" id="94219"/>
    <lineage>
        <taxon>Eukaryota</taxon>
        <taxon>Viridiplantae</taxon>
        <taxon>Streptophyta</taxon>
        <taxon>Embryophyta</taxon>
        <taxon>Tracheophyta</taxon>
        <taxon>Spermatophyta</taxon>
        <taxon>Magnoliopsida</taxon>
        <taxon>Liliopsida</taxon>
        <taxon>Asparagales</taxon>
        <taxon>Orchidaceae</taxon>
        <taxon>Epidendroideae</taxon>
        <taxon>Malaxideae</taxon>
        <taxon>Dendrobiinae</taxon>
        <taxon>Dendrobium</taxon>
    </lineage>
</organism>
<sequence>MLIPPSTISPHTTSNKSTTPITLSPCSTDNSSASTSQANLPNPPNASQLIPDQPTHPMITRLKIGSLKPQTILNLIHKLQQPAQTTYDPSTYSEAVKHPH</sequence>
<comment type="caution">
    <text evidence="2">The sequence shown here is derived from an EMBL/GenBank/DDBJ whole genome shotgun (WGS) entry which is preliminary data.</text>
</comment>
<accession>A0A8T3C312</accession>
<evidence type="ECO:0000313" key="2">
    <source>
        <dbReference type="EMBL" id="KAI0525094.1"/>
    </source>
</evidence>
<dbReference type="AlphaFoldDB" id="A0A8T3C312"/>
<keyword evidence="3" id="KW-1185">Reference proteome</keyword>
<gene>
    <name evidence="2" type="ORF">KFK09_004484</name>
</gene>
<dbReference type="Proteomes" id="UP000829196">
    <property type="component" value="Unassembled WGS sequence"/>
</dbReference>
<evidence type="ECO:0000313" key="3">
    <source>
        <dbReference type="Proteomes" id="UP000829196"/>
    </source>
</evidence>
<feature type="region of interest" description="Disordered" evidence="1">
    <location>
        <begin position="1"/>
        <end position="55"/>
    </location>
</feature>